<evidence type="ECO:0000256" key="2">
    <source>
        <dbReference type="ARBA" id="ARBA00022630"/>
    </source>
</evidence>
<evidence type="ECO:0000313" key="7">
    <source>
        <dbReference type="Proteomes" id="UP000220034"/>
    </source>
</evidence>
<dbReference type="Proteomes" id="UP000220034">
    <property type="component" value="Unassembled WGS sequence"/>
</dbReference>
<reference evidence="7" key="1">
    <citation type="submission" date="2017-09" db="EMBL/GenBank/DDBJ databases">
        <authorList>
            <person name="Varghese N."/>
            <person name="Submissions S."/>
        </authorList>
    </citation>
    <scope>NUCLEOTIDE SEQUENCE [LARGE SCALE GENOMIC DNA]</scope>
    <source>
        <strain evidence="7">C7</strain>
    </source>
</reference>
<dbReference type="Gene3D" id="3.50.50.100">
    <property type="match status" value="1"/>
</dbReference>
<dbReference type="GO" id="GO:0050660">
    <property type="term" value="F:flavin adenine dinucleotide binding"/>
    <property type="evidence" value="ECO:0007669"/>
    <property type="project" value="TreeGrafter"/>
</dbReference>
<proteinExistence type="inferred from homology"/>
<gene>
    <name evidence="6" type="ORF">SAMN06273572_10423</name>
</gene>
<evidence type="ECO:0000313" key="6">
    <source>
        <dbReference type="EMBL" id="SOH94325.1"/>
    </source>
</evidence>
<dbReference type="Pfam" id="PF07992">
    <property type="entry name" value="Pyr_redox_2"/>
    <property type="match status" value="1"/>
</dbReference>
<evidence type="ECO:0000256" key="1">
    <source>
        <dbReference type="ARBA" id="ARBA00006442"/>
    </source>
</evidence>
<dbReference type="InterPro" id="IPR023753">
    <property type="entry name" value="FAD/NAD-binding_dom"/>
</dbReference>
<keyword evidence="4" id="KW-0560">Oxidoreductase</keyword>
<name>A0A2C9CT33_9RHOB</name>
<dbReference type="SUPFAM" id="SSF51905">
    <property type="entry name" value="FAD/NAD(P)-binding domain"/>
    <property type="match status" value="1"/>
</dbReference>
<evidence type="ECO:0000256" key="3">
    <source>
        <dbReference type="ARBA" id="ARBA00022827"/>
    </source>
</evidence>
<dbReference type="PANTHER" id="PTHR43735:SF3">
    <property type="entry name" value="FERROPTOSIS SUPPRESSOR PROTEIN 1"/>
    <property type="match status" value="1"/>
</dbReference>
<dbReference type="PRINTS" id="PR00469">
    <property type="entry name" value="PNDRDTASEII"/>
</dbReference>
<dbReference type="PANTHER" id="PTHR43735">
    <property type="entry name" value="APOPTOSIS-INDUCING FACTOR 1"/>
    <property type="match status" value="1"/>
</dbReference>
<keyword evidence="3" id="KW-0274">FAD</keyword>
<feature type="domain" description="FAD/NAD(P)-binding" evidence="5">
    <location>
        <begin position="70"/>
        <end position="280"/>
    </location>
</feature>
<dbReference type="PRINTS" id="PR00368">
    <property type="entry name" value="FADPNR"/>
</dbReference>
<protein>
    <submittedName>
        <fullName evidence="6">NADH dehydrogenase, FAD-containing subunit</fullName>
    </submittedName>
</protein>
<dbReference type="GO" id="GO:0005737">
    <property type="term" value="C:cytoplasm"/>
    <property type="evidence" value="ECO:0007669"/>
    <property type="project" value="TreeGrafter"/>
</dbReference>
<dbReference type="EMBL" id="OCTN01000004">
    <property type="protein sequence ID" value="SOH94325.1"/>
    <property type="molecule type" value="Genomic_DNA"/>
</dbReference>
<dbReference type="AlphaFoldDB" id="A0A2C9CT33"/>
<dbReference type="InterPro" id="IPR036188">
    <property type="entry name" value="FAD/NAD-bd_sf"/>
</dbReference>
<dbReference type="OrthoDB" id="9781621at2"/>
<keyword evidence="2" id="KW-0285">Flavoprotein</keyword>
<organism evidence="6 7">
    <name type="scientific">Pontivivens marinum</name>
    <dbReference type="NCBI Taxonomy" id="1690039"/>
    <lineage>
        <taxon>Bacteria</taxon>
        <taxon>Pseudomonadati</taxon>
        <taxon>Pseudomonadota</taxon>
        <taxon>Alphaproteobacteria</taxon>
        <taxon>Rhodobacterales</taxon>
        <taxon>Paracoccaceae</taxon>
        <taxon>Pontivivens</taxon>
    </lineage>
</organism>
<accession>A0A2C9CT33</accession>
<keyword evidence="7" id="KW-1185">Reference proteome</keyword>
<evidence type="ECO:0000259" key="5">
    <source>
        <dbReference type="Pfam" id="PF07992"/>
    </source>
</evidence>
<comment type="similarity">
    <text evidence="1">Belongs to the FAD-dependent oxidoreductase family.</text>
</comment>
<evidence type="ECO:0000256" key="4">
    <source>
        <dbReference type="ARBA" id="ARBA00023002"/>
    </source>
</evidence>
<dbReference type="GO" id="GO:0004174">
    <property type="term" value="F:electron-transferring-flavoprotein dehydrogenase activity"/>
    <property type="evidence" value="ECO:0007669"/>
    <property type="project" value="TreeGrafter"/>
</dbReference>
<sequence>MAKRIAIVGGGAIGAELAKSLEASATVTLIEQCSHYVHAPAMIRAVVEPSILDQALIPYDTLLTQGTFVQARAVSIDAGGVQLNDGSRIDADYIVVATGSENATPFKPKGADIAGLRADNARIHEMLKAASTVAIVGAGAVGTELAGEIAHFTPEKKIKLISSDATLFPQMPKRLGRSLEKKLVAAGVEVILGARAMNLENMTEPYAGVLELTNGQSVQADLIFPAIGSRGSSELLRALPDVKMGTANRAITDQWMRPSSLPNIFAAGDVAEMGDAMTVVATTRQLPWLIKTLKTVLVGQKIEDQKPYTPWKKAPILIPLGPFKGNSFLSLFTAGDFLTRQIKGKDLFLKKRNNFFDRN</sequence>
<dbReference type="RefSeq" id="WP_097929889.1">
    <property type="nucleotide sequence ID" value="NZ_OCTN01000004.1"/>
</dbReference>